<feature type="domain" description="Rhodopsin" evidence="8">
    <location>
        <begin position="41"/>
        <end position="270"/>
    </location>
</feature>
<dbReference type="InterPro" id="IPR049326">
    <property type="entry name" value="Rhodopsin_dom_fungi"/>
</dbReference>
<evidence type="ECO:0000313" key="9">
    <source>
        <dbReference type="EMBL" id="KAK3671772.1"/>
    </source>
</evidence>
<dbReference type="PANTHER" id="PTHR33048">
    <property type="entry name" value="PTH11-LIKE INTEGRAL MEMBRANE PROTEIN (AFU_ORTHOLOGUE AFUA_5G11245)"/>
    <property type="match status" value="1"/>
</dbReference>
<sequence>MTWVHNATPEVDGISHYPAIIAVSVSLCWTMLIVVAARGVYRRRSLGSDDFVIFVTALFSVLYTIFCVLQTRWGLGLPTVLRPAQNLLTFKRLSYSGKPWYQLALGGYKVALCIGYTRFLADTDMKSYRRVIIATGVFCGAFQLVCVLLNLFSCLPIRKNFDQSVPGTCLPFLTTQYPMASIGILCDVIVFLLPIPLFTRLSFSRGTIIGLCILFACGLITTICSIVRATYLSQVGPRGSGDNTNVVLWGTIEINVGIIMSCLPFLHALLAGVFRKSGQTIRELRHKKIACRVDDSTISDPASVMAESENGDLEKDDALHHGDMQRTRSHSSDEPIMAEAAQEAPAPEGIIKTTQVEVFEERIR</sequence>
<evidence type="ECO:0000256" key="5">
    <source>
        <dbReference type="ARBA" id="ARBA00038359"/>
    </source>
</evidence>
<dbReference type="GO" id="GO:0016020">
    <property type="term" value="C:membrane"/>
    <property type="evidence" value="ECO:0007669"/>
    <property type="project" value="UniProtKB-SubCell"/>
</dbReference>
<evidence type="ECO:0000256" key="1">
    <source>
        <dbReference type="ARBA" id="ARBA00004141"/>
    </source>
</evidence>
<dbReference type="Proteomes" id="UP001274830">
    <property type="component" value="Unassembled WGS sequence"/>
</dbReference>
<feature type="transmembrane region" description="Helical" evidence="7">
    <location>
        <begin position="211"/>
        <end position="232"/>
    </location>
</feature>
<evidence type="ECO:0000256" key="6">
    <source>
        <dbReference type="SAM" id="MobiDB-lite"/>
    </source>
</evidence>
<comment type="similarity">
    <text evidence="5">Belongs to the SAT4 family.</text>
</comment>
<dbReference type="Pfam" id="PF20684">
    <property type="entry name" value="Fung_rhodopsin"/>
    <property type="match status" value="1"/>
</dbReference>
<name>A0AAE0TR57_9PEZI</name>
<keyword evidence="3 7" id="KW-1133">Transmembrane helix</keyword>
<organism evidence="9 10">
    <name type="scientific">Recurvomyces mirabilis</name>
    <dbReference type="NCBI Taxonomy" id="574656"/>
    <lineage>
        <taxon>Eukaryota</taxon>
        <taxon>Fungi</taxon>
        <taxon>Dikarya</taxon>
        <taxon>Ascomycota</taxon>
        <taxon>Pezizomycotina</taxon>
        <taxon>Dothideomycetes</taxon>
        <taxon>Dothideomycetidae</taxon>
        <taxon>Mycosphaerellales</taxon>
        <taxon>Teratosphaeriaceae</taxon>
        <taxon>Recurvomyces</taxon>
    </lineage>
</organism>
<feature type="transmembrane region" description="Helical" evidence="7">
    <location>
        <begin position="252"/>
        <end position="274"/>
    </location>
</feature>
<feature type="compositionally biased region" description="Basic and acidic residues" evidence="6">
    <location>
        <begin position="312"/>
        <end position="333"/>
    </location>
</feature>
<evidence type="ECO:0000256" key="3">
    <source>
        <dbReference type="ARBA" id="ARBA00022989"/>
    </source>
</evidence>
<keyword evidence="2 7" id="KW-0812">Transmembrane</keyword>
<feature type="transmembrane region" description="Helical" evidence="7">
    <location>
        <begin position="131"/>
        <end position="152"/>
    </location>
</feature>
<feature type="transmembrane region" description="Helical" evidence="7">
    <location>
        <begin position="20"/>
        <end position="39"/>
    </location>
</feature>
<accession>A0AAE0TR57</accession>
<protein>
    <recommendedName>
        <fullName evidence="8">Rhodopsin domain-containing protein</fullName>
    </recommendedName>
</protein>
<gene>
    <name evidence="9" type="ORF">LTR78_008317</name>
</gene>
<evidence type="ECO:0000259" key="8">
    <source>
        <dbReference type="Pfam" id="PF20684"/>
    </source>
</evidence>
<feature type="transmembrane region" description="Helical" evidence="7">
    <location>
        <begin position="100"/>
        <end position="119"/>
    </location>
</feature>
<evidence type="ECO:0000256" key="2">
    <source>
        <dbReference type="ARBA" id="ARBA00022692"/>
    </source>
</evidence>
<keyword evidence="10" id="KW-1185">Reference proteome</keyword>
<dbReference type="EMBL" id="JAUTXT010000039">
    <property type="protein sequence ID" value="KAK3671772.1"/>
    <property type="molecule type" value="Genomic_DNA"/>
</dbReference>
<keyword evidence="4 7" id="KW-0472">Membrane</keyword>
<feature type="transmembrane region" description="Helical" evidence="7">
    <location>
        <begin position="51"/>
        <end position="73"/>
    </location>
</feature>
<proteinExistence type="inferred from homology"/>
<feature type="region of interest" description="Disordered" evidence="6">
    <location>
        <begin position="309"/>
        <end position="348"/>
    </location>
</feature>
<dbReference type="AlphaFoldDB" id="A0AAE0TR57"/>
<evidence type="ECO:0000256" key="4">
    <source>
        <dbReference type="ARBA" id="ARBA00023136"/>
    </source>
</evidence>
<feature type="compositionally biased region" description="Low complexity" evidence="6">
    <location>
        <begin position="334"/>
        <end position="348"/>
    </location>
</feature>
<comment type="subcellular location">
    <subcellularLocation>
        <location evidence="1">Membrane</location>
        <topology evidence="1">Multi-pass membrane protein</topology>
    </subcellularLocation>
</comment>
<dbReference type="PANTHER" id="PTHR33048:SF47">
    <property type="entry name" value="INTEGRAL MEMBRANE PROTEIN-RELATED"/>
    <property type="match status" value="1"/>
</dbReference>
<dbReference type="InterPro" id="IPR052337">
    <property type="entry name" value="SAT4-like"/>
</dbReference>
<feature type="transmembrane region" description="Helical" evidence="7">
    <location>
        <begin position="180"/>
        <end position="199"/>
    </location>
</feature>
<comment type="caution">
    <text evidence="9">The sequence shown here is derived from an EMBL/GenBank/DDBJ whole genome shotgun (WGS) entry which is preliminary data.</text>
</comment>
<evidence type="ECO:0000256" key="7">
    <source>
        <dbReference type="SAM" id="Phobius"/>
    </source>
</evidence>
<evidence type="ECO:0000313" key="10">
    <source>
        <dbReference type="Proteomes" id="UP001274830"/>
    </source>
</evidence>
<reference evidence="9" key="1">
    <citation type="submission" date="2023-07" db="EMBL/GenBank/DDBJ databases">
        <title>Black Yeasts Isolated from many extreme environments.</title>
        <authorList>
            <person name="Coleine C."/>
            <person name="Stajich J.E."/>
            <person name="Selbmann L."/>
        </authorList>
    </citation>
    <scope>NUCLEOTIDE SEQUENCE</scope>
    <source>
        <strain evidence="9">CCFEE 5485</strain>
    </source>
</reference>